<evidence type="ECO:0000313" key="2">
    <source>
        <dbReference type="Proteomes" id="UP000019151"/>
    </source>
</evidence>
<name>W0RNZ4_9BACT</name>
<dbReference type="HOGENOM" id="CLU_162737_0_0_0"/>
<dbReference type="InParanoid" id="W0RNZ4"/>
<protein>
    <submittedName>
        <fullName evidence="1">Uncharacterized protein</fullName>
    </submittedName>
</protein>
<sequence length="126" mass="12858">MLLALSLIAALHADPTDSLPGKWQIKGDVAGNPLDEVCTIKQTGTILTGSCTNPNGGPYDLTGESRDGKVTFQHGGDYQGTALTIIYTGTLASKELKGTVDVKPFDATGTFTAAPAPATAAAPAKP</sequence>
<dbReference type="Proteomes" id="UP000019151">
    <property type="component" value="Plasmid 1"/>
</dbReference>
<dbReference type="AlphaFoldDB" id="W0RNZ4"/>
<reference evidence="1 2" key="1">
    <citation type="journal article" date="2014" name="Genome Announc.">
        <title>Genome Sequence and Methylome of Soil Bacterium Gemmatirosa kalamazoonensis KBS708T, a Member of the Rarely Cultivated Gemmatimonadetes Phylum.</title>
        <authorList>
            <person name="Debruyn J.M."/>
            <person name="Radosevich M."/>
            <person name="Wommack K.E."/>
            <person name="Polson S.W."/>
            <person name="Hauser L.J."/>
            <person name="Fawaz M.N."/>
            <person name="Korlach J."/>
            <person name="Tsai Y.C."/>
        </authorList>
    </citation>
    <scope>NUCLEOTIDE SEQUENCE [LARGE SCALE GENOMIC DNA]</scope>
    <source>
        <strain evidence="1 2">KBS708</strain>
        <plasmid evidence="2">Plasmid 1</plasmid>
    </source>
</reference>
<gene>
    <name evidence="1" type="ORF">J421_5179</name>
</gene>
<geneLocation type="plasmid" evidence="1 2">
    <name>1</name>
</geneLocation>
<dbReference type="OrthoDB" id="120861at2"/>
<keyword evidence="1" id="KW-0614">Plasmid</keyword>
<accession>W0RNZ4</accession>
<organism evidence="1 2">
    <name type="scientific">Gemmatirosa kalamazoonensis</name>
    <dbReference type="NCBI Taxonomy" id="861299"/>
    <lineage>
        <taxon>Bacteria</taxon>
        <taxon>Pseudomonadati</taxon>
        <taxon>Gemmatimonadota</taxon>
        <taxon>Gemmatimonadia</taxon>
        <taxon>Gemmatimonadales</taxon>
        <taxon>Gemmatimonadaceae</taxon>
        <taxon>Gemmatirosa</taxon>
    </lineage>
</organism>
<dbReference type="EMBL" id="CP007129">
    <property type="protein sequence ID" value="AHG92714.1"/>
    <property type="molecule type" value="Genomic_DNA"/>
</dbReference>
<proteinExistence type="predicted"/>
<dbReference type="RefSeq" id="WP_025414043.1">
    <property type="nucleotide sequence ID" value="NZ_CP007129.1"/>
</dbReference>
<keyword evidence="2" id="KW-1185">Reference proteome</keyword>
<evidence type="ECO:0000313" key="1">
    <source>
        <dbReference type="EMBL" id="AHG92714.1"/>
    </source>
</evidence>
<dbReference type="KEGG" id="gba:J421_5179"/>